<evidence type="ECO:0000256" key="2">
    <source>
        <dbReference type="ARBA" id="ARBA00023175"/>
    </source>
</evidence>
<feature type="compositionally biased region" description="Low complexity" evidence="4">
    <location>
        <begin position="579"/>
        <end position="593"/>
    </location>
</feature>
<dbReference type="OrthoDB" id="348412at2759"/>
<evidence type="ECO:0000256" key="1">
    <source>
        <dbReference type="ARBA" id="ARBA00023054"/>
    </source>
</evidence>
<proteinExistence type="predicted"/>
<feature type="compositionally biased region" description="Low complexity" evidence="4">
    <location>
        <begin position="1238"/>
        <end position="1250"/>
    </location>
</feature>
<feature type="region of interest" description="Disordered" evidence="4">
    <location>
        <begin position="1259"/>
        <end position="1281"/>
    </location>
</feature>
<reference evidence="5" key="2">
    <citation type="submission" date="2013-10" db="EMBL/GenBank/DDBJ databases">
        <authorList>
            <person name="Aslett M."/>
        </authorList>
    </citation>
    <scope>NUCLEOTIDE SEQUENCE [LARGE SCALE GENOMIC DNA]</scope>
    <source>
        <strain evidence="5">Houghton</strain>
    </source>
</reference>
<evidence type="ECO:0000313" key="5">
    <source>
        <dbReference type="EMBL" id="CDI73922.1"/>
    </source>
</evidence>
<feature type="compositionally biased region" description="Basic and acidic residues" evidence="4">
    <location>
        <begin position="835"/>
        <end position="847"/>
    </location>
</feature>
<feature type="compositionally biased region" description="Low complexity" evidence="4">
    <location>
        <begin position="251"/>
        <end position="269"/>
    </location>
</feature>
<feature type="coiled-coil region" evidence="3">
    <location>
        <begin position="605"/>
        <end position="725"/>
    </location>
</feature>
<organism evidence="5 6">
    <name type="scientific">Eimeria praecox</name>
    <dbReference type="NCBI Taxonomy" id="51316"/>
    <lineage>
        <taxon>Eukaryota</taxon>
        <taxon>Sar</taxon>
        <taxon>Alveolata</taxon>
        <taxon>Apicomplexa</taxon>
        <taxon>Conoidasida</taxon>
        <taxon>Coccidia</taxon>
        <taxon>Eucoccidiorida</taxon>
        <taxon>Eimeriorina</taxon>
        <taxon>Eimeriidae</taxon>
        <taxon>Eimeria</taxon>
    </lineage>
</organism>
<feature type="compositionally biased region" description="Low complexity" evidence="4">
    <location>
        <begin position="160"/>
        <end position="170"/>
    </location>
</feature>
<feature type="compositionally biased region" description="Low complexity" evidence="4">
    <location>
        <begin position="464"/>
        <end position="478"/>
    </location>
</feature>
<feature type="compositionally biased region" description="Low complexity" evidence="4">
    <location>
        <begin position="234"/>
        <end position="244"/>
    </location>
</feature>
<feature type="region of interest" description="Disordered" evidence="4">
    <location>
        <begin position="548"/>
        <end position="596"/>
    </location>
</feature>
<feature type="compositionally biased region" description="Low complexity" evidence="4">
    <location>
        <begin position="99"/>
        <end position="115"/>
    </location>
</feature>
<keyword evidence="6" id="KW-1185">Reference proteome</keyword>
<evidence type="ECO:0000313" key="6">
    <source>
        <dbReference type="Proteomes" id="UP000018201"/>
    </source>
</evidence>
<feature type="compositionally biased region" description="Polar residues" evidence="4">
    <location>
        <begin position="302"/>
        <end position="315"/>
    </location>
</feature>
<feature type="coiled-coil region" evidence="3">
    <location>
        <begin position="1621"/>
        <end position="1655"/>
    </location>
</feature>
<dbReference type="Proteomes" id="UP000018201">
    <property type="component" value="Unassembled WGS sequence"/>
</dbReference>
<feature type="compositionally biased region" description="Low complexity" evidence="4">
    <location>
        <begin position="29"/>
        <end position="41"/>
    </location>
</feature>
<sequence length="1750" mass="186082">MASNLDELSDVFAKSEATWDAEQQEKQQQKPQQQHHAVAAPFPGDEGALFGPFRASADYSCVTNLPTLEAEAKTPTAPATALEATDPFGEWASAEGRHQPQQQRPHQQQDQQQLQTHEGLDIAGGLHRRLTEENSLQRGGPGSFAELVQHTSTSCDRTISKGSSSSRGSSPQTPLDAHMLPNLSGTAAALGADRGGYAAEAADAPTVVAAAPAPVAIGSASRKTSHEVSEGARSHSSSAALASAVESTQMPAPGASTTARTAAAAEGPGELQGTASRASVHRAPRTGGTPGLHSEWLGASEGGSSVSGPQDSVGSATAPGDGNPAPLAFRASDATPDDTSIPAVPGCPPKGLSPGSSFAAEAGPVAIGSASRKTSHEVSEDARSHSSSAALASAVESTQMPAPGASTTARTAAAAEGPGELQGTASRASVHRAPRTAGTPGLHSEWLGASESGSSVSGPQDSVGNAAAPGDGNPAPLAFRASDATPNDKSIPAVPGCPPKGDPSGTPAATDLIERTLNAAPVHASLSAAPATDQQATEFSASTAYPPMEAINPASTASSATQATAPAAAPADAERPRATDTAAGAPEAAAAEPSQLGAVHDWEAVERLSQKYRQLKKQNALLKEALRQQQKQQQQQQEQQQHLQQQQQQLGQEQQAQKQQKQQEQQQQHQEEPQGLVSQLQQQVALGEFRQRQLLDDLDTAQREIKRQQQQLQQQQQQLQQQHLLLLKTGAANSTAGGGPGSSWGLSLLGGGSAAAKDAELKSLQQQVEVLREELQLKIEENERLHLEAFEERQQQQQQQQQLEATIRLLQQQHEEAQQQQQQQNADYAERQKHYEHLHQQQEEKMKQQQQQLEHARSQKQLLLQQYVRRNRNSSVATYPASPVAARNDAMLGRSLPPLLAMNDRQQLLLREQQQQEIHQQAVAYYSTLIGCDYTRLPLLRCLDLPSGGYATAAAAAVAAQEELLRLIVAALGDLQHVLQCWAAGLEVSAAAGAEGSEGLSEDDLDPSDAAVPANRLPLSLGLAWRIRIATRQARRAAMDSVASIATVSSLLESAAAAAGATELEAPWTRNGFELFTGDLQKETEKLSSAFSRFVSLTLLAVSLQHDALSGPQQQQRQKRQQLDAMQAGDNGSSADPFGQEFHGRDASALAAISSAASVFMETKYRSDRNRRDDYVSADSRALSKEHFAELTAALEDLQEQQQQEVLTAPEKLKQKPQDARLQEQLQEDLGLPPLPVLQPTTQSVQQQQRQRQHGYLDSPFPWRSCLPLPPPQQRIDEQELPRSECSKWLQQLRSRNGAATAAGLTLSGWRGETTATKERLLHLLVEKLMAFLQTFRSLAVCLSGRVRRPADIVDGQLLLLSGTGPCMLSLLQALRAVSSPDGGLSRLLQHSKLLLQMERCPAYAALRSEAVEEVAAVGLRCLLQARAALLGSGEKISAQDARQVISKRQAAEAEAAAAVAEVRLLEERVAEAKKGAAQLREARTAVALLQAELVRLKSQACSAGGSITTDTSPTRSSSSRCSAQLEAGAIMLPVPAAPSCASGESFPFTASKGSSSAAGATTEGPAVSSGAATANAADALALGTALTCMGLHFPAEERDGVYGQQLLVLQQKIHAEASALSILKMQLSSAFKAIQALEDQRAALRHELRRSKKEASAAAAAAVAAATETAASARLAEENYSQQLRLLSLHVAETHEKNKETQRELEDLLKHKILCGRCGVWNPLSDLLVEGQSWGSCVMCRGRVTERPF</sequence>
<dbReference type="PANTHER" id="PTHR47968">
    <property type="entry name" value="CENTROMERE PROTEIN E"/>
    <property type="match status" value="1"/>
</dbReference>
<feature type="compositionally biased region" description="Low complexity" evidence="4">
    <location>
        <begin position="553"/>
        <end position="571"/>
    </location>
</feature>
<dbReference type="GO" id="GO:0003777">
    <property type="term" value="F:microtubule motor activity"/>
    <property type="evidence" value="ECO:0007669"/>
    <property type="project" value="InterPro"/>
</dbReference>
<feature type="region of interest" description="Disordered" evidence="4">
    <location>
        <begin position="1"/>
        <end position="51"/>
    </location>
</feature>
<feature type="compositionally biased region" description="Low complexity" evidence="4">
    <location>
        <begin position="385"/>
        <end position="394"/>
    </location>
</feature>
<feature type="compositionally biased region" description="Basic and acidic residues" evidence="4">
    <location>
        <begin position="224"/>
        <end position="233"/>
    </location>
</feature>
<reference evidence="5" key="1">
    <citation type="submission" date="2013-10" db="EMBL/GenBank/DDBJ databases">
        <title>Genomic analysis of the causative agents of coccidiosis in chickens.</title>
        <authorList>
            <person name="Reid A.J."/>
            <person name="Blake D."/>
            <person name="Billington K."/>
            <person name="Browne H."/>
            <person name="Dunn M."/>
            <person name="Hung S."/>
            <person name="Kawahara F."/>
            <person name="Miranda-Saavedra D."/>
            <person name="Mourier T."/>
            <person name="Nagra H."/>
            <person name="Otto T.D."/>
            <person name="Rawlings N."/>
            <person name="Sanchez A."/>
            <person name="Sanders M."/>
            <person name="Subramaniam C."/>
            <person name="Tay Y."/>
            <person name="Dear P."/>
            <person name="Doerig C."/>
            <person name="Gruber A."/>
            <person name="Parkinson J."/>
            <person name="Shirley M."/>
            <person name="Wan K.L."/>
            <person name="Berriman M."/>
            <person name="Tomley F."/>
            <person name="Pain A."/>
        </authorList>
    </citation>
    <scope>NUCLEOTIDE SEQUENCE [LARGE SCALE GENOMIC DNA]</scope>
    <source>
        <strain evidence="5">Houghton</strain>
    </source>
</reference>
<feature type="compositionally biased region" description="Basic and acidic residues" evidence="4">
    <location>
        <begin position="374"/>
        <end position="384"/>
    </location>
</feature>
<feature type="region of interest" description="Disordered" evidence="4">
    <location>
        <begin position="150"/>
        <end position="180"/>
    </location>
</feature>
<evidence type="ECO:0000256" key="3">
    <source>
        <dbReference type="SAM" id="Coils"/>
    </source>
</evidence>
<accession>U6G334</accession>
<feature type="coiled-coil region" evidence="3">
    <location>
        <begin position="1449"/>
        <end position="1500"/>
    </location>
</feature>
<feature type="region of interest" description="Disordered" evidence="4">
    <location>
        <begin position="69"/>
        <end position="115"/>
    </location>
</feature>
<dbReference type="EMBL" id="HG689198">
    <property type="protein sequence ID" value="CDI73922.1"/>
    <property type="molecule type" value="Genomic_DNA"/>
</dbReference>
<dbReference type="PANTHER" id="PTHR47968:SF75">
    <property type="entry name" value="CENTROMERE-ASSOCIATED PROTEIN E"/>
    <property type="match status" value="1"/>
</dbReference>
<feature type="region of interest" description="Disordered" evidence="4">
    <location>
        <begin position="1235"/>
        <end position="1254"/>
    </location>
</feature>
<feature type="region of interest" description="Disordered" evidence="4">
    <location>
        <begin position="1109"/>
        <end position="1141"/>
    </location>
</feature>
<feature type="region of interest" description="Disordered" evidence="4">
    <location>
        <begin position="835"/>
        <end position="855"/>
    </location>
</feature>
<keyword evidence="1 3" id="KW-0175">Coiled coil</keyword>
<keyword evidence="2" id="KW-0505">Motor protein</keyword>
<feature type="compositionally biased region" description="Polar residues" evidence="4">
    <location>
        <begin position="451"/>
        <end position="463"/>
    </location>
</feature>
<feature type="compositionally biased region" description="Low complexity" evidence="4">
    <location>
        <begin position="69"/>
        <end position="85"/>
    </location>
</feature>
<protein>
    <submittedName>
        <fullName evidence="5">Trichohyalin, putative</fullName>
    </submittedName>
</protein>
<feature type="region of interest" description="Disordered" evidence="4">
    <location>
        <begin position="221"/>
        <end position="509"/>
    </location>
</feature>
<gene>
    <name evidence="5" type="ORF">EPH_0000920</name>
</gene>
<feature type="compositionally biased region" description="Low complexity" evidence="4">
    <location>
        <begin position="401"/>
        <end position="419"/>
    </location>
</feature>
<evidence type="ECO:0000256" key="4">
    <source>
        <dbReference type="SAM" id="MobiDB-lite"/>
    </source>
</evidence>
<dbReference type="VEuPathDB" id="ToxoDB:EPH_0000920"/>
<dbReference type="GO" id="GO:0007018">
    <property type="term" value="P:microtubule-based movement"/>
    <property type="evidence" value="ECO:0007669"/>
    <property type="project" value="InterPro"/>
</dbReference>
<dbReference type="InterPro" id="IPR027640">
    <property type="entry name" value="Kinesin-like_fam"/>
</dbReference>
<name>U6G334_9EIME</name>